<evidence type="ECO:0000256" key="5">
    <source>
        <dbReference type="ARBA" id="ARBA00022705"/>
    </source>
</evidence>
<dbReference type="InterPro" id="IPR023211">
    <property type="entry name" value="DNA_pol_palm_dom_sf"/>
</dbReference>
<evidence type="ECO:0000256" key="6">
    <source>
        <dbReference type="ARBA" id="ARBA00022932"/>
    </source>
</evidence>
<evidence type="ECO:0000256" key="3">
    <source>
        <dbReference type="ARBA" id="ARBA00022679"/>
    </source>
</evidence>
<dbReference type="InterPro" id="IPR043502">
    <property type="entry name" value="DNA/RNA_pol_sf"/>
</dbReference>
<evidence type="ECO:0000256" key="8">
    <source>
        <dbReference type="ARBA" id="ARBA00049244"/>
    </source>
</evidence>
<dbReference type="Gene3D" id="3.30.420.10">
    <property type="entry name" value="Ribonuclease H-like superfamily/Ribonuclease H"/>
    <property type="match status" value="1"/>
</dbReference>
<dbReference type="AlphaFoldDB" id="A0A6V7XNB7"/>
<dbReference type="SUPFAM" id="SSF53098">
    <property type="entry name" value="Ribonuclease H-like"/>
    <property type="match status" value="1"/>
</dbReference>
<dbReference type="InterPro" id="IPR036397">
    <property type="entry name" value="RNaseH_sf"/>
</dbReference>
<gene>
    <name evidence="10" type="ORF">MENT_LOCUS54283</name>
</gene>
<keyword evidence="7" id="KW-0238">DNA-binding</keyword>
<dbReference type="EC" id="2.7.7.7" evidence="2"/>
<keyword evidence="6" id="KW-0239">DNA-directed DNA polymerase</keyword>
<dbReference type="Pfam" id="PF03175">
    <property type="entry name" value="DNA_pol_B_2"/>
    <property type="match status" value="2"/>
</dbReference>
<evidence type="ECO:0000313" key="11">
    <source>
        <dbReference type="Proteomes" id="UP000580250"/>
    </source>
</evidence>
<feature type="domain" description="DNA-directed DNA polymerase family B mitochondria/virus" evidence="9">
    <location>
        <begin position="797"/>
        <end position="979"/>
    </location>
</feature>
<sequence length="1271" mass="145840">MDNHPPKKYTRFTIENLLGLQSLLSVFQSGSGAKKPQEYVERLENDLSHNAKFNFVKSHSKFSIKQLPEDPEELLKGIFQHLIDEALDESRKRGIEPEQLGCVIRNQDSFCLFYALTATLIHGICKWSRVKFSRYLRSEHGMANRFKEDTMELMEIIGAPDLQQDYNAEEWVPIVVDYWNNKYKGQHKFKVFVFGSLGHYTPIFKYGANDFDIPIILYYDNKHFDGVKSASGIFGKCYCLSCEKVYDKPSNHSISCKSRCSKCSRVGPNFPCSIIDGFNKLCALCSKIFHNNNCYQHHLQSGFCKKSKQCEKCGVIWNVKDNTKRGRKGHVCGERHCSTCNDFHIPKRGCFIRPLESKDNKKYRIVAFDLETMQHQPSGNGKKHEPNFICAKITCPECILKEEEECKVCGNKRIVTFSHKAFTRTTVDKMVVTPNPLEAFIVWLLDELPQEFDTIAFSHFGGRFDMVLVFKELFLRGFTPEMLKKGNKMYEMKLISRGKNKGSIIFRDSFNLMPMSLAALVPAFALQVEDKPFFPHLANHPENYGKDIFPTPSEYLADGMMPEKRKLFDEWHQQHCHEPFNLEESLASYCTNDVEILMAALIAFRNEFIEVSKREAGQRPASGKAHEGIDVLREAMTIASACMKHFRTNHLKADHVGIVPERGYDNIENQSKMALKFLEWYGEANKVKVQTAISAGGEKRVGNYHLDGWVEDKQLGIEINGCCWHGCSKCYPDDSIVLPNGKTAGKQRELDQQRLNFIKSQIRQLEVYWECEIENMLKKDREMRRKFESYIDNGPVEIRNSFFGGRTGPLRLFYKPKDGERISYFDVTSLYPFINVSTKYPVGHPTVHILNEDVSWTCSTDNKYDLSILKVFVIPPRKIDVPVLPVKLDDRLLFPLCASCARLYPKGKVEENYNCQHNDEQRGWVSTCTSLELNTALDEGYIVTKLFRVLEYTSSDEGLFRSYIAEFMAQKIHSSGFDDSIKGNIEAEDKFIEECKEMFDIKIEREKMVPNKGKRTQAKLCLNNLWGRFSLRNFGLSQCTVTDDPVKVRNLMDDSSKEVTGLDELTPEVVLISHLTKKDWIEEHDCSNVVISLWTTSAARIHLLRAMQQVVRSPGCTLLYTDTDSLIFAHPNESCPLQLGPHLGQFTDEYSRHNILEYCSGGAKQYGLKLQRKDQMNASPEYVLKIRGITLNWDVVVNQGMQYENFKSKVLNFANDECSPINIVYPNFLRPTVKRGSVITQPLKKLYKPFVGKGVLRPSDFTVLDYGFTSN</sequence>
<dbReference type="Gene3D" id="3.90.1600.10">
    <property type="entry name" value="Palm domain of DNA polymerase"/>
    <property type="match status" value="1"/>
</dbReference>
<dbReference type="GO" id="GO:0006260">
    <property type="term" value="P:DNA replication"/>
    <property type="evidence" value="ECO:0007669"/>
    <property type="project" value="UniProtKB-KW"/>
</dbReference>
<name>A0A6V7XNB7_MELEN</name>
<proteinExistence type="inferred from homology"/>
<comment type="similarity">
    <text evidence="1">Belongs to the DNA polymerase type-B family.</text>
</comment>
<dbReference type="PANTHER" id="PTHR33568:SF3">
    <property type="entry name" value="DNA-DIRECTED DNA POLYMERASE"/>
    <property type="match status" value="1"/>
</dbReference>
<keyword evidence="4" id="KW-0548">Nucleotidyltransferase</keyword>
<protein>
    <recommendedName>
        <fullName evidence="2">DNA-directed DNA polymerase</fullName>
        <ecNumber evidence="2">2.7.7.7</ecNumber>
    </recommendedName>
</protein>
<keyword evidence="3" id="KW-0808">Transferase</keyword>
<dbReference type="PANTHER" id="PTHR33568">
    <property type="entry name" value="DNA POLYMERASE"/>
    <property type="match status" value="1"/>
</dbReference>
<evidence type="ECO:0000256" key="4">
    <source>
        <dbReference type="ARBA" id="ARBA00022695"/>
    </source>
</evidence>
<dbReference type="InterPro" id="IPR012337">
    <property type="entry name" value="RNaseH-like_sf"/>
</dbReference>
<evidence type="ECO:0000256" key="2">
    <source>
        <dbReference type="ARBA" id="ARBA00012417"/>
    </source>
</evidence>
<keyword evidence="5" id="KW-0235">DNA replication</keyword>
<dbReference type="GO" id="GO:0003677">
    <property type="term" value="F:DNA binding"/>
    <property type="evidence" value="ECO:0007669"/>
    <property type="project" value="UniProtKB-KW"/>
</dbReference>
<comment type="catalytic activity">
    <reaction evidence="8">
        <text>DNA(n) + a 2'-deoxyribonucleoside 5'-triphosphate = DNA(n+1) + diphosphate</text>
        <dbReference type="Rhea" id="RHEA:22508"/>
        <dbReference type="Rhea" id="RHEA-COMP:17339"/>
        <dbReference type="Rhea" id="RHEA-COMP:17340"/>
        <dbReference type="ChEBI" id="CHEBI:33019"/>
        <dbReference type="ChEBI" id="CHEBI:61560"/>
        <dbReference type="ChEBI" id="CHEBI:173112"/>
        <dbReference type="EC" id="2.7.7.7"/>
    </reaction>
</comment>
<feature type="domain" description="DNA-directed DNA polymerase family B mitochondria/virus" evidence="9">
    <location>
        <begin position="455"/>
        <end position="662"/>
    </location>
</feature>
<accession>A0A6V7XNB7</accession>
<organism evidence="10 11">
    <name type="scientific">Meloidogyne enterolobii</name>
    <name type="common">Root-knot nematode worm</name>
    <name type="synonym">Meloidogyne mayaguensis</name>
    <dbReference type="NCBI Taxonomy" id="390850"/>
    <lineage>
        <taxon>Eukaryota</taxon>
        <taxon>Metazoa</taxon>
        <taxon>Ecdysozoa</taxon>
        <taxon>Nematoda</taxon>
        <taxon>Chromadorea</taxon>
        <taxon>Rhabditida</taxon>
        <taxon>Tylenchina</taxon>
        <taxon>Tylenchomorpha</taxon>
        <taxon>Tylenchoidea</taxon>
        <taxon>Meloidogynidae</taxon>
        <taxon>Meloidogyninae</taxon>
        <taxon>Meloidogyne</taxon>
    </lineage>
</organism>
<dbReference type="OrthoDB" id="5876545at2759"/>
<dbReference type="GO" id="GO:0042575">
    <property type="term" value="C:DNA polymerase complex"/>
    <property type="evidence" value="ECO:0007669"/>
    <property type="project" value="UniProtKB-ARBA"/>
</dbReference>
<dbReference type="GO" id="GO:0003887">
    <property type="term" value="F:DNA-directed DNA polymerase activity"/>
    <property type="evidence" value="ECO:0007669"/>
    <property type="project" value="UniProtKB-KW"/>
</dbReference>
<dbReference type="EMBL" id="CAJEWN010001903">
    <property type="protein sequence ID" value="CAD2200794.1"/>
    <property type="molecule type" value="Genomic_DNA"/>
</dbReference>
<evidence type="ECO:0000259" key="9">
    <source>
        <dbReference type="Pfam" id="PF03175"/>
    </source>
</evidence>
<dbReference type="GO" id="GO:0000166">
    <property type="term" value="F:nucleotide binding"/>
    <property type="evidence" value="ECO:0007669"/>
    <property type="project" value="InterPro"/>
</dbReference>
<dbReference type="Gene3D" id="1.10.287.690">
    <property type="entry name" value="Helix hairpin bin"/>
    <property type="match status" value="1"/>
</dbReference>
<comment type="caution">
    <text evidence="10">The sequence shown here is derived from an EMBL/GenBank/DDBJ whole genome shotgun (WGS) entry which is preliminary data.</text>
</comment>
<dbReference type="Proteomes" id="UP000580250">
    <property type="component" value="Unassembled WGS sequence"/>
</dbReference>
<dbReference type="SUPFAM" id="SSF56672">
    <property type="entry name" value="DNA/RNA polymerases"/>
    <property type="match status" value="1"/>
</dbReference>
<dbReference type="Gene3D" id="3.40.960.10">
    <property type="entry name" value="VSR Endonuclease"/>
    <property type="match status" value="1"/>
</dbReference>
<reference evidence="10 11" key="1">
    <citation type="submission" date="2020-08" db="EMBL/GenBank/DDBJ databases">
        <authorList>
            <person name="Koutsovoulos G."/>
            <person name="Danchin GJ E."/>
        </authorList>
    </citation>
    <scope>NUCLEOTIDE SEQUENCE [LARGE SCALE GENOMIC DNA]</scope>
</reference>
<evidence type="ECO:0000256" key="7">
    <source>
        <dbReference type="ARBA" id="ARBA00023125"/>
    </source>
</evidence>
<dbReference type="InterPro" id="IPR004868">
    <property type="entry name" value="DNA-dir_DNA_pol_B_mt/vir"/>
</dbReference>
<evidence type="ECO:0000313" key="10">
    <source>
        <dbReference type="EMBL" id="CAD2200794.1"/>
    </source>
</evidence>
<evidence type="ECO:0000256" key="1">
    <source>
        <dbReference type="ARBA" id="ARBA00005755"/>
    </source>
</evidence>